<dbReference type="GO" id="GO:0015833">
    <property type="term" value="P:peptide transport"/>
    <property type="evidence" value="ECO:0007669"/>
    <property type="project" value="TreeGrafter"/>
</dbReference>
<evidence type="ECO:0000256" key="2">
    <source>
        <dbReference type="ARBA" id="ARBA00022448"/>
    </source>
</evidence>
<dbReference type="InterPro" id="IPR006311">
    <property type="entry name" value="TAT_signal"/>
</dbReference>
<dbReference type="PROSITE" id="PS51257">
    <property type="entry name" value="PROKAR_LIPOPROTEIN"/>
    <property type="match status" value="1"/>
</dbReference>
<dbReference type="InterPro" id="IPR030678">
    <property type="entry name" value="Peptide/Ni-bd"/>
</dbReference>
<sequence length="512" mass="56341">MQADSTRRGFLRLATATGAALLTSCAADGGGEGGGPPRRGGTLRAAFPGFGAKETMDPHAQRQFVDMARHKAVFDKLVDLDADLRPVPRLARSWEPDAEARVWRFTLREAVFHDGHRLAAEDVLYSLARILDPKAPDHLARPSLALIDLRRSRAIGTRTVELVLKAPGAELPSLLATTGTPVVRRGYRDPRKPVGTGPFRFRSFTAGRSFTAVRFDDHWDGAPYLDEIRIHSAATEARGSAVQAGEVDYAHEMTPTFARVVDGNPRVRIVSAPSSSAEGIALKTDRPPFDDPDAAMALKLLADRERLVEVVLGGRGGLGNDMYGKGFTYYPQGVPQRERDVDEARRLLRRTGLLNKKIDFYTSTAADGFVDAAHLFAQQAGEAGLRVEVRSGPPESYFTDMLTKGTLGSHRCGAMPIPTYLSQRLLRDSPQNATAWRHEDFDADFAAAQAVVDERDRGARYGRLQRTVRERGGLLLWGHPDWLNAVSHRLHGVRAAPPNTVDWARFDKVWLT</sequence>
<evidence type="ECO:0000259" key="4">
    <source>
        <dbReference type="Pfam" id="PF00496"/>
    </source>
</evidence>
<dbReference type="InterPro" id="IPR039424">
    <property type="entry name" value="SBP_5"/>
</dbReference>
<dbReference type="PANTHER" id="PTHR30290:SF9">
    <property type="entry name" value="OLIGOPEPTIDE-BINDING PROTEIN APPA"/>
    <property type="match status" value="1"/>
</dbReference>
<dbReference type="GO" id="GO:0042597">
    <property type="term" value="C:periplasmic space"/>
    <property type="evidence" value="ECO:0007669"/>
    <property type="project" value="UniProtKB-ARBA"/>
</dbReference>
<dbReference type="Gene3D" id="3.10.105.10">
    <property type="entry name" value="Dipeptide-binding Protein, Domain 3"/>
    <property type="match status" value="1"/>
</dbReference>
<evidence type="ECO:0000313" key="5">
    <source>
        <dbReference type="EMBL" id="AJE86699.1"/>
    </source>
</evidence>
<dbReference type="PANTHER" id="PTHR30290">
    <property type="entry name" value="PERIPLASMIC BINDING COMPONENT OF ABC TRANSPORTER"/>
    <property type="match status" value="1"/>
</dbReference>
<keyword evidence="2" id="KW-0813">Transport</keyword>
<name>A0A0B5EXZ7_STRA4</name>
<reference evidence="5 6" key="1">
    <citation type="submission" date="2015-01" db="EMBL/GenBank/DDBJ databases">
        <title>Enhanced salinomycin production by adjusting the supply of polyketide extender units in Streptomyce albus DSM 41398.</title>
        <authorList>
            <person name="Lu C."/>
        </authorList>
    </citation>
    <scope>NUCLEOTIDE SEQUENCE [LARGE SCALE GENOMIC DNA]</scope>
    <source>
        <strain evidence="6">ATCC 21838 / DSM 41398 / FERM P-419 / JCM 4703 / NBRC 107858</strain>
    </source>
</reference>
<keyword evidence="3" id="KW-0732">Signal</keyword>
<dbReference type="SUPFAM" id="SSF53850">
    <property type="entry name" value="Periplasmic binding protein-like II"/>
    <property type="match status" value="1"/>
</dbReference>
<keyword evidence="6" id="KW-1185">Reference proteome</keyword>
<feature type="domain" description="Solute-binding protein family 5" evidence="4">
    <location>
        <begin position="86"/>
        <end position="407"/>
    </location>
</feature>
<dbReference type="InterPro" id="IPR000914">
    <property type="entry name" value="SBP_5_dom"/>
</dbReference>
<evidence type="ECO:0000256" key="3">
    <source>
        <dbReference type="ARBA" id="ARBA00022729"/>
    </source>
</evidence>
<accession>A0A0B5EXZ7</accession>
<comment type="similarity">
    <text evidence="1">Belongs to the bacterial solute-binding protein 5 family.</text>
</comment>
<dbReference type="GO" id="GO:0043190">
    <property type="term" value="C:ATP-binding cassette (ABC) transporter complex"/>
    <property type="evidence" value="ECO:0007669"/>
    <property type="project" value="InterPro"/>
</dbReference>
<dbReference type="CDD" id="cd08503">
    <property type="entry name" value="PBP2_NikA_DppA_OppA_like_17"/>
    <property type="match status" value="1"/>
</dbReference>
<dbReference type="KEGG" id="sals:SLNWT_6323"/>
<dbReference type="Pfam" id="PF00496">
    <property type="entry name" value="SBP_bac_5"/>
    <property type="match status" value="1"/>
</dbReference>
<dbReference type="PROSITE" id="PS51318">
    <property type="entry name" value="TAT"/>
    <property type="match status" value="1"/>
</dbReference>
<evidence type="ECO:0000256" key="1">
    <source>
        <dbReference type="ARBA" id="ARBA00005695"/>
    </source>
</evidence>
<gene>
    <name evidence="5" type="ORF">SLNWT_6323</name>
</gene>
<protein>
    <submittedName>
        <fullName evidence="5">Family 5 extracellular solute-binding protein</fullName>
    </submittedName>
</protein>
<dbReference type="PIRSF" id="PIRSF002741">
    <property type="entry name" value="MppA"/>
    <property type="match status" value="1"/>
</dbReference>
<dbReference type="Gene3D" id="3.40.190.10">
    <property type="entry name" value="Periplasmic binding protein-like II"/>
    <property type="match status" value="1"/>
</dbReference>
<dbReference type="Proteomes" id="UP000031523">
    <property type="component" value="Chromosome"/>
</dbReference>
<dbReference type="EMBL" id="CP010519">
    <property type="protein sequence ID" value="AJE86699.1"/>
    <property type="molecule type" value="Genomic_DNA"/>
</dbReference>
<dbReference type="AlphaFoldDB" id="A0A0B5EXZ7"/>
<evidence type="ECO:0000313" key="6">
    <source>
        <dbReference type="Proteomes" id="UP000031523"/>
    </source>
</evidence>
<organism evidence="5 6">
    <name type="scientific">Streptomyces albus (strain ATCC 21838 / DSM 41398 / FERM P-419 / JCM 4703 / NBRC 107858)</name>
    <dbReference type="NCBI Taxonomy" id="1081613"/>
    <lineage>
        <taxon>Bacteria</taxon>
        <taxon>Bacillati</taxon>
        <taxon>Actinomycetota</taxon>
        <taxon>Actinomycetes</taxon>
        <taxon>Kitasatosporales</taxon>
        <taxon>Streptomycetaceae</taxon>
        <taxon>Streptomyces</taxon>
    </lineage>
</organism>
<proteinExistence type="inferred from homology"/>
<dbReference type="GO" id="GO:1904680">
    <property type="term" value="F:peptide transmembrane transporter activity"/>
    <property type="evidence" value="ECO:0007669"/>
    <property type="project" value="TreeGrafter"/>
</dbReference>